<evidence type="ECO:0000313" key="5">
    <source>
        <dbReference type="Proteomes" id="UP000182818"/>
    </source>
</evidence>
<dbReference type="GO" id="GO:0071111">
    <property type="term" value="F:cyclic-guanylate-specific phosphodiesterase activity"/>
    <property type="evidence" value="ECO:0007669"/>
    <property type="project" value="InterPro"/>
</dbReference>
<evidence type="ECO:0000313" key="2">
    <source>
        <dbReference type="EMBL" id="KRN83335.1"/>
    </source>
</evidence>
<reference evidence="3 5" key="2">
    <citation type="submission" date="2016-10" db="EMBL/GenBank/DDBJ databases">
        <authorList>
            <person name="Varghese N."/>
            <person name="Submissions S."/>
        </authorList>
    </citation>
    <scope>NUCLEOTIDE SEQUENCE [LARGE SCALE GENOMIC DNA]</scope>
    <source>
        <strain evidence="3 5">CGMCC 1.3889</strain>
    </source>
</reference>
<evidence type="ECO:0000313" key="3">
    <source>
        <dbReference type="EMBL" id="SER28487.1"/>
    </source>
</evidence>
<dbReference type="PATRIC" id="fig|319653.3.peg.1388"/>
<dbReference type="Pfam" id="PF00563">
    <property type="entry name" value="EAL"/>
    <property type="match status" value="1"/>
</dbReference>
<dbReference type="SUPFAM" id="SSF141868">
    <property type="entry name" value="EAL domain-like"/>
    <property type="match status" value="1"/>
</dbReference>
<dbReference type="OrthoDB" id="2315942at2"/>
<dbReference type="SMART" id="SM00052">
    <property type="entry name" value="EAL"/>
    <property type="match status" value="1"/>
</dbReference>
<dbReference type="EMBL" id="FOGK01000004">
    <property type="protein sequence ID" value="SER28487.1"/>
    <property type="molecule type" value="Genomic_DNA"/>
</dbReference>
<dbReference type="InterPro" id="IPR001633">
    <property type="entry name" value="EAL_dom"/>
</dbReference>
<dbReference type="Gene3D" id="3.20.20.450">
    <property type="entry name" value="EAL domain"/>
    <property type="match status" value="1"/>
</dbReference>
<dbReference type="STRING" id="319653.SAMN04487973_1046"/>
<dbReference type="AlphaFoldDB" id="A0A0R2KA10"/>
<comment type="caution">
    <text evidence="2">The sequence shown here is derived from an EMBL/GenBank/DDBJ whole genome shotgun (WGS) entry which is preliminary data.</text>
</comment>
<proteinExistence type="predicted"/>
<dbReference type="PANTHER" id="PTHR33121:SF76">
    <property type="entry name" value="SIGNALING PROTEIN"/>
    <property type="match status" value="1"/>
</dbReference>
<protein>
    <submittedName>
        <fullName evidence="2 3">C-di-GMP-specific phosphodiesterase</fullName>
    </submittedName>
</protein>
<evidence type="ECO:0000259" key="1">
    <source>
        <dbReference type="PROSITE" id="PS50883"/>
    </source>
</evidence>
<accession>A0A0R2KA10</accession>
<organism evidence="2 4">
    <name type="scientific">Pediococcus ethanolidurans</name>
    <dbReference type="NCBI Taxonomy" id="319653"/>
    <lineage>
        <taxon>Bacteria</taxon>
        <taxon>Bacillati</taxon>
        <taxon>Bacillota</taxon>
        <taxon>Bacilli</taxon>
        <taxon>Lactobacillales</taxon>
        <taxon>Lactobacillaceae</taxon>
        <taxon>Pediococcus</taxon>
    </lineage>
</organism>
<gene>
    <name evidence="2" type="ORF">IV87_GL001370</name>
    <name evidence="3" type="ORF">SAMN04487973_1046</name>
</gene>
<dbReference type="GeneID" id="76042948"/>
<dbReference type="PROSITE" id="PS50883">
    <property type="entry name" value="EAL"/>
    <property type="match status" value="1"/>
</dbReference>
<dbReference type="InterPro" id="IPR050706">
    <property type="entry name" value="Cyclic-di-GMP_PDE-like"/>
</dbReference>
<dbReference type="RefSeq" id="WP_057805292.1">
    <property type="nucleotide sequence ID" value="NZ_BJYP01000009.1"/>
</dbReference>
<keyword evidence="5" id="KW-1185">Reference proteome</keyword>
<sequence>MIRFWGQPKFSREPLEPIGYELFLREYNVDSWEVPSNFGKFSAAEIADLLVRTAPQLPAKMTYISLNLDIDQFVDPVFLQAFFAIKQQLTNTKLSIELTERAGQLNVSDNQLVTAAQRFKTAGFHVILDDVSSGDNQLQRVELLNPFVHEYKFAIQNFRPFASLEEIIPNLVFWRNCAQRNQKLFTIEGVESKQDLLLLSHYHADMFQGFALGRPIYLPTQDDPHNVIVQSNNLY</sequence>
<dbReference type="Proteomes" id="UP000051749">
    <property type="component" value="Unassembled WGS sequence"/>
</dbReference>
<dbReference type="Proteomes" id="UP000182818">
    <property type="component" value="Unassembled WGS sequence"/>
</dbReference>
<reference evidence="2 4" key="1">
    <citation type="journal article" date="2015" name="Genome Announc.">
        <title>Expanding the biotechnology potential of lactobacilli through comparative genomics of 213 strains and associated genera.</title>
        <authorList>
            <person name="Sun Z."/>
            <person name="Harris H.M."/>
            <person name="McCann A."/>
            <person name="Guo C."/>
            <person name="Argimon S."/>
            <person name="Zhang W."/>
            <person name="Yang X."/>
            <person name="Jeffery I.B."/>
            <person name="Cooney J.C."/>
            <person name="Kagawa T.F."/>
            <person name="Liu W."/>
            <person name="Song Y."/>
            <person name="Salvetti E."/>
            <person name="Wrobel A."/>
            <person name="Rasinkangas P."/>
            <person name="Parkhill J."/>
            <person name="Rea M.C."/>
            <person name="O'Sullivan O."/>
            <person name="Ritari J."/>
            <person name="Douillard F.P."/>
            <person name="Paul Ross R."/>
            <person name="Yang R."/>
            <person name="Briner A.E."/>
            <person name="Felis G.E."/>
            <person name="de Vos W.M."/>
            <person name="Barrangou R."/>
            <person name="Klaenhammer T.R."/>
            <person name="Caufield P.W."/>
            <person name="Cui Y."/>
            <person name="Zhang H."/>
            <person name="O'Toole P.W."/>
        </authorList>
    </citation>
    <scope>NUCLEOTIDE SEQUENCE [LARGE SCALE GENOMIC DNA]</scope>
    <source>
        <strain evidence="2 4">DSM 22301</strain>
    </source>
</reference>
<name>A0A0R2KA10_9LACO</name>
<dbReference type="PANTHER" id="PTHR33121">
    <property type="entry name" value="CYCLIC DI-GMP PHOSPHODIESTERASE PDEF"/>
    <property type="match status" value="1"/>
</dbReference>
<dbReference type="InterPro" id="IPR035919">
    <property type="entry name" value="EAL_sf"/>
</dbReference>
<dbReference type="EMBL" id="JQBY01000003">
    <property type="protein sequence ID" value="KRN83335.1"/>
    <property type="molecule type" value="Genomic_DNA"/>
</dbReference>
<evidence type="ECO:0000313" key="4">
    <source>
        <dbReference type="Proteomes" id="UP000051749"/>
    </source>
</evidence>
<feature type="domain" description="EAL" evidence="1">
    <location>
        <begin position="1"/>
        <end position="229"/>
    </location>
</feature>